<dbReference type="PROSITE" id="PS00107">
    <property type="entry name" value="PROTEIN_KINASE_ATP"/>
    <property type="match status" value="1"/>
</dbReference>
<dbReference type="Gene3D" id="3.40.50.300">
    <property type="entry name" value="P-loop containing nucleotide triphosphate hydrolases"/>
    <property type="match status" value="1"/>
</dbReference>
<dbReference type="PROSITE" id="PS00678">
    <property type="entry name" value="WD_REPEATS_1"/>
    <property type="match status" value="2"/>
</dbReference>
<dbReference type="CDD" id="cd00200">
    <property type="entry name" value="WD40"/>
    <property type="match status" value="1"/>
</dbReference>
<proteinExistence type="predicted"/>
<evidence type="ECO:0000256" key="2">
    <source>
        <dbReference type="ARBA" id="ARBA00022737"/>
    </source>
</evidence>
<evidence type="ECO:0000256" key="4">
    <source>
        <dbReference type="ARBA" id="ARBA00022840"/>
    </source>
</evidence>
<dbReference type="SUPFAM" id="SSF56112">
    <property type="entry name" value="Protein kinase-like (PK-like)"/>
    <property type="match status" value="1"/>
</dbReference>
<dbReference type="InterPro" id="IPR001680">
    <property type="entry name" value="WD40_rpt"/>
</dbReference>
<dbReference type="EMBL" id="JBHSIS010000002">
    <property type="protein sequence ID" value="MFC4852247.1"/>
    <property type="molecule type" value="Genomic_DNA"/>
</dbReference>
<dbReference type="PANTHER" id="PTHR19848:SF8">
    <property type="entry name" value="F-BOX AND WD REPEAT DOMAIN CONTAINING 7"/>
    <property type="match status" value="1"/>
</dbReference>
<feature type="repeat" description="WD" evidence="5">
    <location>
        <begin position="1090"/>
        <end position="1121"/>
    </location>
</feature>
<feature type="domain" description="Protein kinase" evidence="7">
    <location>
        <begin position="8"/>
        <end position="271"/>
    </location>
</feature>
<keyword evidence="3 6" id="KW-0547">Nucleotide-binding</keyword>
<feature type="repeat" description="WD" evidence="5">
    <location>
        <begin position="964"/>
        <end position="1005"/>
    </location>
</feature>
<feature type="binding site" evidence="6">
    <location>
        <position position="37"/>
    </location>
    <ligand>
        <name>ATP</name>
        <dbReference type="ChEBI" id="CHEBI:30616"/>
    </ligand>
</feature>
<dbReference type="SUPFAM" id="SSF50998">
    <property type="entry name" value="Quinoprotein alcohol dehydrogenase-like"/>
    <property type="match status" value="1"/>
</dbReference>
<dbReference type="InterPro" id="IPR020472">
    <property type="entry name" value="WD40_PAC1"/>
</dbReference>
<dbReference type="CDD" id="cd14014">
    <property type="entry name" value="STKc_PknB_like"/>
    <property type="match status" value="1"/>
</dbReference>
<dbReference type="InterPro" id="IPR008271">
    <property type="entry name" value="Ser/Thr_kinase_AS"/>
</dbReference>
<evidence type="ECO:0000256" key="3">
    <source>
        <dbReference type="ARBA" id="ARBA00022741"/>
    </source>
</evidence>
<feature type="repeat" description="WD" evidence="5">
    <location>
        <begin position="841"/>
        <end position="882"/>
    </location>
</feature>
<dbReference type="Gene3D" id="3.30.200.20">
    <property type="entry name" value="Phosphorylase Kinase, domain 1"/>
    <property type="match status" value="1"/>
</dbReference>
<dbReference type="InterPro" id="IPR015943">
    <property type="entry name" value="WD40/YVTN_repeat-like_dom_sf"/>
</dbReference>
<evidence type="ECO:0000259" key="7">
    <source>
        <dbReference type="PROSITE" id="PS50011"/>
    </source>
</evidence>
<dbReference type="InterPro" id="IPR017441">
    <property type="entry name" value="Protein_kinase_ATP_BS"/>
</dbReference>
<dbReference type="Pfam" id="PF20703">
    <property type="entry name" value="nSTAND1"/>
    <property type="match status" value="1"/>
</dbReference>
<dbReference type="InterPro" id="IPR027417">
    <property type="entry name" value="P-loop_NTPase"/>
</dbReference>
<dbReference type="SUPFAM" id="SSF50978">
    <property type="entry name" value="WD40 repeat-like"/>
    <property type="match status" value="1"/>
</dbReference>
<name>A0ABV9RSH8_9PSEU</name>
<organism evidence="8 9">
    <name type="scientific">Actinophytocola glycyrrhizae</name>
    <dbReference type="NCBI Taxonomy" id="2044873"/>
    <lineage>
        <taxon>Bacteria</taxon>
        <taxon>Bacillati</taxon>
        <taxon>Actinomycetota</taxon>
        <taxon>Actinomycetes</taxon>
        <taxon>Pseudonocardiales</taxon>
        <taxon>Pseudonocardiaceae</taxon>
    </lineage>
</organism>
<keyword evidence="1 5" id="KW-0853">WD repeat</keyword>
<protein>
    <submittedName>
        <fullName evidence="8">Protein kinase</fullName>
    </submittedName>
</protein>
<keyword evidence="2" id="KW-0677">Repeat</keyword>
<keyword evidence="8" id="KW-0808">Transferase</keyword>
<evidence type="ECO:0000313" key="9">
    <source>
        <dbReference type="Proteomes" id="UP001595859"/>
    </source>
</evidence>
<dbReference type="Gene3D" id="2.130.10.10">
    <property type="entry name" value="YVTN repeat-like/Quinoprotein amine dehydrogenase"/>
    <property type="match status" value="6"/>
</dbReference>
<dbReference type="InterPro" id="IPR011009">
    <property type="entry name" value="Kinase-like_dom_sf"/>
</dbReference>
<feature type="repeat" description="WD" evidence="5">
    <location>
        <begin position="1298"/>
        <end position="1339"/>
    </location>
</feature>
<feature type="repeat" description="WD" evidence="5">
    <location>
        <begin position="1255"/>
        <end position="1296"/>
    </location>
</feature>
<dbReference type="InterPro" id="IPR049052">
    <property type="entry name" value="nSTAND1"/>
</dbReference>
<evidence type="ECO:0000313" key="8">
    <source>
        <dbReference type="EMBL" id="MFC4852247.1"/>
    </source>
</evidence>
<dbReference type="Gene3D" id="1.10.510.10">
    <property type="entry name" value="Transferase(Phosphotransferase) domain 1"/>
    <property type="match status" value="1"/>
</dbReference>
<keyword evidence="9" id="KW-1185">Reference proteome</keyword>
<dbReference type="Proteomes" id="UP001595859">
    <property type="component" value="Unassembled WGS sequence"/>
</dbReference>
<dbReference type="Pfam" id="PF00069">
    <property type="entry name" value="Pkinase"/>
    <property type="match status" value="1"/>
</dbReference>
<feature type="repeat" description="WD" evidence="5">
    <location>
        <begin position="882"/>
        <end position="923"/>
    </location>
</feature>
<comment type="caution">
    <text evidence="8">The sequence shown here is derived from an EMBL/GenBank/DDBJ whole genome shotgun (WGS) entry which is preliminary data.</text>
</comment>
<evidence type="ECO:0000256" key="1">
    <source>
        <dbReference type="ARBA" id="ARBA00022574"/>
    </source>
</evidence>
<feature type="repeat" description="WD" evidence="5">
    <location>
        <begin position="1341"/>
        <end position="1374"/>
    </location>
</feature>
<dbReference type="PRINTS" id="PR00320">
    <property type="entry name" value="GPROTEINBRPT"/>
</dbReference>
<sequence>MTVLGGRYRLEGLLGRGGMGEVYRAVDTVSDRAVAIKVLPAAAGQHHADRLRREAKVAANLHDPHIVEVLDTGTDTEHGDAQLYVAMRLVDGADLKRVLGGAPMDPPRVLGLLTQVAQALDTAHAAGVVHRDVKPSNILVGPDDTAYLTDFGIARPLDPEATRMTVTGGYVGSLDYIAPEQLRGLDVTGAADVYSLACVLYECLTGHVPFPATDPAAKLAAQLNTVPAAPSTHRSAVPPALDLVVATGMDKDPRRRYATAGQLMAAAQAALAQAEDRTTPAVVLPHGDPALPGQRVIMRAIVAAAAGRNGDPARPEKAGEVCPYPGLRSFGTADADWFYGRAGETSDLLVRLSGQLGTGGPLVVVGASGSGKSSLLVAGLLPALDKAAADTGAGRWPRVVLTPGDRPVDTLAARLAGVIQVDPGAIAATIRDNPVLFGRQVRAAAERAARDGARLVIVVDQFEQLFTDGASGQERVAFAAALTHAWPALVLIAVRADYVPDCIALEPLRAALDSPFVVGPLGAAALRQVITLPAERAGLRLEDGLADRLIADVGARDGSGFAQGALPRLAHALRATWQNRWGNVLTLRGYQATGGVDRAVAVTADQLYGRLHPHHQDVLRATLLRLVRVLPDGGLSRRTAARGELAERAVASLVDARLVSVDDDGVRLAHDALLTAWPRLRAWVDAERQDLLLRQRLDESAANWVESGRDRGDLYRGSRLAAALEWAGHHPLTAPQQEFLRASEREQRRGTRRLRTVIAALAVLLVASLAAGVVAYYQTQVADDRLAEAESRRLATLAEQSADTWPRQSQLLAAAAWRRAPTRQAREALLATQNQRLDTVLSGHEGAVQAVTFSPDGSMLVSGGADGTVRGWDVATGQDRVLFTSDQAVNAVEFSRDGRRLAVGSTDESLYLLDTETGDVLRRVAHGAPVVAVAFSPDGRTVVTSNGTPQLWSAASGRRRGAPLLGHTDIVTSVRFTEDGDQIITGGPDRTIRIWDAATQTLVRTIATAGPCLFVAYDPDGDQVACRDGTVIGRWDIATGDRVGEPLTGHNDAIQDLAFGMDGQVLASTSADRTVRLWYLATGQQIGEPMQASEDATFAVAFSPDDRVLAVASGDGNIVLWRPVLPAASGRAAFSDISPDGEVVAFADENVTVTTWDVATHEPAGPPLTCDQGRVGAPVFSRDGTRLAVQCGEGLMVWTVGGDEVARFPDIHTTTVAYSPDGDTLAVSTDDQRGEGGTLELLDLDDGDRRELAANEDDDQAVWTLTFSPGGDRLAAGTLDGVITLWDTGTGKQIGEPMTGHIDTVQSIAFQPHGRLLASSGWDNTVRLWDLDTHQQAGPALVEHTKRAVTVSFSADGTRLASAGWDGVPLIWDVGRQTVQAALREPGDIQGIRYLSNGTLVGTGDNGLIATWDVDPAKALADVCDRLAPLDEDEWRQFAADVDYLPQCQP</sequence>
<dbReference type="SMART" id="SM00320">
    <property type="entry name" value="WD40"/>
    <property type="match status" value="12"/>
</dbReference>
<dbReference type="PROSITE" id="PS50294">
    <property type="entry name" value="WD_REPEATS_REGION"/>
    <property type="match status" value="7"/>
</dbReference>
<dbReference type="InterPro" id="IPR019775">
    <property type="entry name" value="WD40_repeat_CS"/>
</dbReference>
<dbReference type="PROSITE" id="PS00108">
    <property type="entry name" value="PROTEIN_KINASE_ST"/>
    <property type="match status" value="1"/>
</dbReference>
<dbReference type="Pfam" id="PF00400">
    <property type="entry name" value="WD40"/>
    <property type="match status" value="9"/>
</dbReference>
<dbReference type="InterPro" id="IPR036322">
    <property type="entry name" value="WD40_repeat_dom_sf"/>
</dbReference>
<keyword evidence="4 6" id="KW-0067">ATP-binding</keyword>
<evidence type="ECO:0000256" key="6">
    <source>
        <dbReference type="PROSITE-ProRule" id="PRU10141"/>
    </source>
</evidence>
<reference evidence="9" key="1">
    <citation type="journal article" date="2019" name="Int. J. Syst. Evol. Microbiol.">
        <title>The Global Catalogue of Microorganisms (GCM) 10K type strain sequencing project: providing services to taxonomists for standard genome sequencing and annotation.</title>
        <authorList>
            <consortium name="The Broad Institute Genomics Platform"/>
            <consortium name="The Broad Institute Genome Sequencing Center for Infectious Disease"/>
            <person name="Wu L."/>
            <person name="Ma J."/>
        </authorList>
    </citation>
    <scope>NUCLEOTIDE SEQUENCE [LARGE SCALE GENOMIC DNA]</scope>
    <source>
        <strain evidence="9">ZS-22-S1</strain>
    </source>
</reference>
<feature type="repeat" description="WD" evidence="5">
    <location>
        <begin position="1047"/>
        <end position="1088"/>
    </location>
</feature>
<dbReference type="InterPro" id="IPR011047">
    <property type="entry name" value="Quinoprotein_ADH-like_sf"/>
</dbReference>
<dbReference type="PANTHER" id="PTHR19848">
    <property type="entry name" value="WD40 REPEAT PROTEIN"/>
    <property type="match status" value="1"/>
</dbReference>
<evidence type="ECO:0000256" key="5">
    <source>
        <dbReference type="PROSITE-ProRule" id="PRU00221"/>
    </source>
</evidence>
<dbReference type="RefSeq" id="WP_378053789.1">
    <property type="nucleotide sequence ID" value="NZ_JBHSIS010000002.1"/>
</dbReference>
<gene>
    <name evidence="8" type="ORF">ACFPCV_01935</name>
</gene>
<dbReference type="PROSITE" id="PS50082">
    <property type="entry name" value="WD_REPEATS_2"/>
    <property type="match status" value="8"/>
</dbReference>
<dbReference type="SUPFAM" id="SSF52540">
    <property type="entry name" value="P-loop containing nucleoside triphosphate hydrolases"/>
    <property type="match status" value="1"/>
</dbReference>
<accession>A0ABV9RSH8</accession>
<dbReference type="InterPro" id="IPR000719">
    <property type="entry name" value="Prot_kinase_dom"/>
</dbReference>
<keyword evidence="8" id="KW-0418">Kinase</keyword>
<dbReference type="SMART" id="SM00220">
    <property type="entry name" value="S_TKc"/>
    <property type="match status" value="1"/>
</dbReference>
<dbReference type="GO" id="GO:0016301">
    <property type="term" value="F:kinase activity"/>
    <property type="evidence" value="ECO:0007669"/>
    <property type="project" value="UniProtKB-KW"/>
</dbReference>
<dbReference type="PROSITE" id="PS50011">
    <property type="entry name" value="PROTEIN_KINASE_DOM"/>
    <property type="match status" value="1"/>
</dbReference>